<evidence type="ECO:0000313" key="6">
    <source>
        <dbReference type="EMBL" id="PAD83341.1"/>
    </source>
</evidence>
<dbReference type="Pfam" id="PF01497">
    <property type="entry name" value="Peripla_BP_2"/>
    <property type="match status" value="1"/>
</dbReference>
<keyword evidence="2" id="KW-0238">DNA-binding</keyword>
<evidence type="ECO:0000256" key="2">
    <source>
        <dbReference type="ARBA" id="ARBA00023125"/>
    </source>
</evidence>
<dbReference type="EMBL" id="NPBQ01000062">
    <property type="protein sequence ID" value="PAD83341.1"/>
    <property type="molecule type" value="Genomic_DNA"/>
</dbReference>
<dbReference type="PROSITE" id="PS50983">
    <property type="entry name" value="FE_B12_PBP"/>
    <property type="match status" value="1"/>
</dbReference>
<evidence type="ECO:0000259" key="4">
    <source>
        <dbReference type="PROSITE" id="PS01124"/>
    </source>
</evidence>
<dbReference type="SMART" id="SM00342">
    <property type="entry name" value="HTH_ARAC"/>
    <property type="match status" value="1"/>
</dbReference>
<evidence type="ECO:0000256" key="1">
    <source>
        <dbReference type="ARBA" id="ARBA00023015"/>
    </source>
</evidence>
<dbReference type="InterPro" id="IPR018060">
    <property type="entry name" value="HTH_AraC"/>
</dbReference>
<comment type="caution">
    <text evidence="6">The sequence shown here is derived from an EMBL/GenBank/DDBJ whole genome shotgun (WGS) entry which is preliminary data.</text>
</comment>
<dbReference type="SUPFAM" id="SSF53807">
    <property type="entry name" value="Helical backbone' metal receptor"/>
    <property type="match status" value="1"/>
</dbReference>
<dbReference type="AlphaFoldDB" id="A0AA91TTP8"/>
<evidence type="ECO:0008006" key="8">
    <source>
        <dbReference type="Google" id="ProtNLM"/>
    </source>
</evidence>
<keyword evidence="1" id="KW-0805">Transcription regulation</keyword>
<dbReference type="SUPFAM" id="SSF46689">
    <property type="entry name" value="Homeodomain-like"/>
    <property type="match status" value="2"/>
</dbReference>
<dbReference type="RefSeq" id="WP_095330133.1">
    <property type="nucleotide sequence ID" value="NZ_CP026040.1"/>
</dbReference>
<protein>
    <recommendedName>
        <fullName evidence="8">AraC family transcriptional regulator</fullName>
    </recommendedName>
</protein>
<dbReference type="Proteomes" id="UP000216961">
    <property type="component" value="Unassembled WGS sequence"/>
</dbReference>
<feature type="domain" description="Fe/B12 periplasmic-binding" evidence="5">
    <location>
        <begin position="271"/>
        <end position="534"/>
    </location>
</feature>
<reference evidence="6 7" key="1">
    <citation type="submission" date="2017-07" db="EMBL/GenBank/DDBJ databases">
        <title>Isolation and whole genome analysis of endospore-forming bacteria from heroin.</title>
        <authorList>
            <person name="Kalinowski J."/>
            <person name="Ahrens B."/>
            <person name="Al-Dilaimi A."/>
            <person name="Winkler A."/>
            <person name="Wibberg D."/>
            <person name="Schleenbecker U."/>
            <person name="Ruckert C."/>
            <person name="Wolfel R."/>
            <person name="Grass G."/>
        </authorList>
    </citation>
    <scope>NUCLEOTIDE SEQUENCE [LARGE SCALE GENOMIC DNA]</scope>
    <source>
        <strain evidence="6 7">7521-2</strain>
    </source>
</reference>
<accession>A0AA91TTP8</accession>
<dbReference type="GO" id="GO:0003700">
    <property type="term" value="F:DNA-binding transcription factor activity"/>
    <property type="evidence" value="ECO:0007669"/>
    <property type="project" value="InterPro"/>
</dbReference>
<gene>
    <name evidence="6" type="ORF">CHH57_10160</name>
</gene>
<dbReference type="Pfam" id="PF12833">
    <property type="entry name" value="HTH_18"/>
    <property type="match status" value="1"/>
</dbReference>
<evidence type="ECO:0000313" key="7">
    <source>
        <dbReference type="Proteomes" id="UP000216961"/>
    </source>
</evidence>
<dbReference type="Gene3D" id="1.10.10.60">
    <property type="entry name" value="Homeodomain-like"/>
    <property type="match status" value="2"/>
</dbReference>
<dbReference type="InterPro" id="IPR002491">
    <property type="entry name" value="ABC_transptr_periplasmic_BD"/>
</dbReference>
<dbReference type="PANTHER" id="PTHR43280">
    <property type="entry name" value="ARAC-FAMILY TRANSCRIPTIONAL REGULATOR"/>
    <property type="match status" value="1"/>
</dbReference>
<evidence type="ECO:0000259" key="5">
    <source>
        <dbReference type="PROSITE" id="PS50983"/>
    </source>
</evidence>
<keyword evidence="3" id="KW-0804">Transcription</keyword>
<evidence type="ECO:0000256" key="3">
    <source>
        <dbReference type="ARBA" id="ARBA00023163"/>
    </source>
</evidence>
<dbReference type="PANTHER" id="PTHR43280:SF28">
    <property type="entry name" value="HTH-TYPE TRANSCRIPTIONAL ACTIVATOR RHAS"/>
    <property type="match status" value="1"/>
</dbReference>
<dbReference type="GO" id="GO:0043565">
    <property type="term" value="F:sequence-specific DNA binding"/>
    <property type="evidence" value="ECO:0007669"/>
    <property type="project" value="InterPro"/>
</dbReference>
<dbReference type="PROSITE" id="PS00041">
    <property type="entry name" value="HTH_ARAC_FAMILY_1"/>
    <property type="match status" value="1"/>
</dbReference>
<proteinExistence type="predicted"/>
<organism evidence="6 7">
    <name type="scientific">Niallia circulans</name>
    <name type="common">Bacillus circulans</name>
    <dbReference type="NCBI Taxonomy" id="1397"/>
    <lineage>
        <taxon>Bacteria</taxon>
        <taxon>Bacillati</taxon>
        <taxon>Bacillota</taxon>
        <taxon>Bacilli</taxon>
        <taxon>Bacillales</taxon>
        <taxon>Bacillaceae</taxon>
        <taxon>Niallia</taxon>
    </lineage>
</organism>
<dbReference type="InterPro" id="IPR009057">
    <property type="entry name" value="Homeodomain-like_sf"/>
</dbReference>
<dbReference type="InterPro" id="IPR018062">
    <property type="entry name" value="HTH_AraC-typ_CS"/>
</dbReference>
<dbReference type="PROSITE" id="PS01124">
    <property type="entry name" value="HTH_ARAC_FAMILY_2"/>
    <property type="match status" value="1"/>
</dbReference>
<dbReference type="Gene3D" id="3.40.50.1980">
    <property type="entry name" value="Nitrogenase molybdenum iron protein domain"/>
    <property type="match status" value="2"/>
</dbReference>
<feature type="domain" description="HTH araC/xylS-type" evidence="4">
    <location>
        <begin position="169"/>
        <end position="267"/>
    </location>
</feature>
<sequence>MIYNWESIEINYGRIERLYAKKIERVLSTSYLFIYINSGEGMLSIDIDKFLFSKGDLLFIPAESTYHLQFKNTCCVDYYLLPFQLYQTKAINRDTYTKVALMNENSIMKSFVFQSADTIQPMMEDLFKLEQDESINNHFLKKAKRSLIFHYFVTNQPQKIPKNTMIAIEETKRYMEKHYADTISTALLAKRAGVSPKYYSQLFKKEYGIGVQDFLTEIRIRRAKELLIKTSNSLRVIAASVGYADEFYLSRVFKKIVGIPPTNYRKKREVKIASYDFSTTGHLLALQIIPYAAPLHPKWTSYYYQNFRDDIPIHLNTYKIYSEWENNIQKLSAEKPDKIIAKDDISAEEKQELEKIAPVYYYSFKNSSWKSQLLEIATYINCEIDAENYLKRYEDKVKEIRKLWKESLESEAVLVVSLFKNTLVLNRSRTAIDLVYKDLGFTSAQPEEDIQLSEAITLSDLVSLNPTYLFVNIRQDMETISAWDKLKCSTEWNRIAAVKNKKVAFIHSDPWNEYSASSHLRVLDNLRELMIEKEKVQAY</sequence>
<name>A0AA91TTP8_NIACI</name>